<reference evidence="2" key="1">
    <citation type="submission" date="2021-01" db="EMBL/GenBank/DDBJ databases">
        <authorList>
            <person name="Corre E."/>
            <person name="Pelletier E."/>
            <person name="Niang G."/>
            <person name="Scheremetjew M."/>
            <person name="Finn R."/>
            <person name="Kale V."/>
            <person name="Holt S."/>
            <person name="Cochrane G."/>
            <person name="Meng A."/>
            <person name="Brown T."/>
            <person name="Cohen L."/>
        </authorList>
    </citation>
    <scope>NUCLEOTIDE SEQUENCE</scope>
    <source>
        <strain evidence="2">CCMP1594</strain>
    </source>
</reference>
<protein>
    <submittedName>
        <fullName evidence="2">Uncharacterized protein</fullName>
    </submittedName>
</protein>
<gene>
    <name evidence="2" type="ORF">EGYM00163_LOCUS863</name>
</gene>
<organism evidence="2">
    <name type="scientific">Eutreptiella gymnastica</name>
    <dbReference type="NCBI Taxonomy" id="73025"/>
    <lineage>
        <taxon>Eukaryota</taxon>
        <taxon>Discoba</taxon>
        <taxon>Euglenozoa</taxon>
        <taxon>Euglenida</taxon>
        <taxon>Spirocuta</taxon>
        <taxon>Euglenophyceae</taxon>
        <taxon>Eutreptiales</taxon>
        <taxon>Eutreptiaceae</taxon>
        <taxon>Eutreptiella</taxon>
    </lineage>
</organism>
<sequence>MAGRWCPVTDVGWMVLSGTFSDTQKKYRRQLSPVDWHLIPHLRSHPQEQDQNPAPLRNEYWTTRTPSEGGKGGVPYARAFLSKSKQPPSLRCLDVNSGLPPAVYHRFTTAAVQPPTVVG</sequence>
<accession>A0A7S4C845</accession>
<proteinExistence type="predicted"/>
<feature type="region of interest" description="Disordered" evidence="1">
    <location>
        <begin position="43"/>
        <end position="73"/>
    </location>
</feature>
<dbReference type="AlphaFoldDB" id="A0A7S4C845"/>
<name>A0A7S4C845_9EUGL</name>
<evidence type="ECO:0000256" key="1">
    <source>
        <dbReference type="SAM" id="MobiDB-lite"/>
    </source>
</evidence>
<evidence type="ECO:0000313" key="2">
    <source>
        <dbReference type="EMBL" id="CAE0789749.1"/>
    </source>
</evidence>
<dbReference type="EMBL" id="HBJA01002761">
    <property type="protein sequence ID" value="CAE0789749.1"/>
    <property type="molecule type" value="Transcribed_RNA"/>
</dbReference>